<dbReference type="GO" id="GO:0016020">
    <property type="term" value="C:membrane"/>
    <property type="evidence" value="ECO:0007669"/>
    <property type="project" value="UniProtKB-SubCell"/>
</dbReference>
<feature type="transmembrane region" description="Helical" evidence="8">
    <location>
        <begin position="339"/>
        <end position="359"/>
    </location>
</feature>
<dbReference type="SUPFAM" id="SSF49344">
    <property type="entry name" value="CBD9-like"/>
    <property type="match status" value="1"/>
</dbReference>
<feature type="region of interest" description="Disordered" evidence="7">
    <location>
        <begin position="419"/>
        <end position="516"/>
    </location>
</feature>
<proteinExistence type="predicted"/>
<feature type="transmembrane region" description="Helical" evidence="8">
    <location>
        <begin position="365"/>
        <end position="384"/>
    </location>
</feature>
<dbReference type="Proteomes" id="UP001211907">
    <property type="component" value="Unassembled WGS sequence"/>
</dbReference>
<evidence type="ECO:0000256" key="1">
    <source>
        <dbReference type="ARBA" id="ARBA00004370"/>
    </source>
</evidence>
<dbReference type="InterPro" id="IPR015920">
    <property type="entry name" value="Cellobiose_DH-like_cyt"/>
</dbReference>
<dbReference type="CDD" id="cd08760">
    <property type="entry name" value="Cyt_b561_FRRS1_like"/>
    <property type="match status" value="1"/>
</dbReference>
<keyword evidence="11" id="KW-1185">Reference proteome</keyword>
<dbReference type="CDD" id="cd09630">
    <property type="entry name" value="CDH_like_cytochrome"/>
    <property type="match status" value="1"/>
</dbReference>
<feature type="compositionally biased region" description="Basic and acidic residues" evidence="7">
    <location>
        <begin position="486"/>
        <end position="500"/>
    </location>
</feature>
<dbReference type="PANTHER" id="PTHR47797:SF3">
    <property type="entry name" value="CYTOCHROME B561 DOMAIN-CONTAINING PROTEIN"/>
    <property type="match status" value="1"/>
</dbReference>
<comment type="caution">
    <text evidence="10">The sequence shown here is derived from an EMBL/GenBank/DDBJ whole genome shotgun (WGS) entry which is preliminary data.</text>
</comment>
<dbReference type="InterPro" id="IPR006593">
    <property type="entry name" value="Cyt_b561/ferric_Rdtase_TM"/>
</dbReference>
<evidence type="ECO:0000256" key="8">
    <source>
        <dbReference type="SAM" id="Phobius"/>
    </source>
</evidence>
<evidence type="ECO:0000256" key="3">
    <source>
        <dbReference type="ARBA" id="ARBA00022692"/>
    </source>
</evidence>
<keyword evidence="4" id="KW-0249">Electron transport</keyword>
<evidence type="ECO:0000256" key="5">
    <source>
        <dbReference type="ARBA" id="ARBA00022989"/>
    </source>
</evidence>
<accession>A0AAD5XM00</accession>
<evidence type="ECO:0000256" key="7">
    <source>
        <dbReference type="SAM" id="MobiDB-lite"/>
    </source>
</evidence>
<comment type="subcellular location">
    <subcellularLocation>
        <location evidence="1">Membrane</location>
    </subcellularLocation>
</comment>
<gene>
    <name evidence="10" type="ORF">HK100_012148</name>
</gene>
<evidence type="ECO:0000256" key="4">
    <source>
        <dbReference type="ARBA" id="ARBA00022982"/>
    </source>
</evidence>
<keyword evidence="3 8" id="KW-0812">Transmembrane</keyword>
<evidence type="ECO:0000256" key="6">
    <source>
        <dbReference type="ARBA" id="ARBA00023136"/>
    </source>
</evidence>
<organism evidence="10 11">
    <name type="scientific">Physocladia obscura</name>
    <dbReference type="NCBI Taxonomy" id="109957"/>
    <lineage>
        <taxon>Eukaryota</taxon>
        <taxon>Fungi</taxon>
        <taxon>Fungi incertae sedis</taxon>
        <taxon>Chytridiomycota</taxon>
        <taxon>Chytridiomycota incertae sedis</taxon>
        <taxon>Chytridiomycetes</taxon>
        <taxon>Chytridiales</taxon>
        <taxon>Chytriomycetaceae</taxon>
        <taxon>Physocladia</taxon>
    </lineage>
</organism>
<protein>
    <recommendedName>
        <fullName evidence="9">Cytochrome b561 domain-containing protein</fullName>
    </recommendedName>
</protein>
<dbReference type="PROSITE" id="PS50939">
    <property type="entry name" value="CYTOCHROME_B561"/>
    <property type="match status" value="1"/>
</dbReference>
<dbReference type="EMBL" id="JADGJH010000084">
    <property type="protein sequence ID" value="KAJ3138819.1"/>
    <property type="molecule type" value="Genomic_DNA"/>
</dbReference>
<evidence type="ECO:0000259" key="9">
    <source>
        <dbReference type="PROSITE" id="PS50939"/>
    </source>
</evidence>
<reference evidence="10" key="1">
    <citation type="submission" date="2020-05" db="EMBL/GenBank/DDBJ databases">
        <title>Phylogenomic resolution of chytrid fungi.</title>
        <authorList>
            <person name="Stajich J.E."/>
            <person name="Amses K."/>
            <person name="Simmons R."/>
            <person name="Seto K."/>
            <person name="Myers J."/>
            <person name="Bonds A."/>
            <person name="Quandt C.A."/>
            <person name="Barry K."/>
            <person name="Liu P."/>
            <person name="Grigoriev I."/>
            <person name="Longcore J.E."/>
            <person name="James T.Y."/>
        </authorList>
    </citation>
    <scope>NUCLEOTIDE SEQUENCE</scope>
    <source>
        <strain evidence="10">JEL0513</strain>
    </source>
</reference>
<feature type="domain" description="Cytochrome b561" evidence="9">
    <location>
        <begin position="188"/>
        <end position="390"/>
    </location>
</feature>
<feature type="compositionally biased region" description="Acidic residues" evidence="7">
    <location>
        <begin position="449"/>
        <end position="459"/>
    </location>
</feature>
<dbReference type="SMART" id="SM00665">
    <property type="entry name" value="B561"/>
    <property type="match status" value="1"/>
</dbReference>
<dbReference type="Pfam" id="PF03188">
    <property type="entry name" value="Cytochrom_B561"/>
    <property type="match status" value="1"/>
</dbReference>
<keyword evidence="2" id="KW-0813">Transport</keyword>
<sequence>MRGKGKRRRATTPTTTTTTISGWSQAINSTATTAVAQFCMDTTWQLCVLCVRDSSLGLARFTVASTARGWIGVGSGSAMAGARMVVAWRNDTDSNAAADYYGALRVVLSPRLGVGEMLPPYAPDAVPGFAREPTPPELLAALPADAPPPLVFSFSVPANNSLFLTTLASSVFIYALADAPPAVPSAVASAFAQHNLDGGFSLDVSRLGHDYASTATSLHIDLVLLHAGLMFVAWSIIPAFAIFIARYLKVHLANNSWFVLHLAFFLGGVSLFAIGGLVAVEMHLVAGSPRFSSSSHAIIGALLVFGLYPLQLIFGFLANALFVPTRSTAPIWPDRVHWWLGRAMMVLVLVQMQLGLQLINASQSVVALFWSWNVFIVFAMYGYLGEFWLGGQSGHGVIQSPEFEYDSAFELAETRQHLQRQRRRRQRQQEQRRQINDTTDSGGGNGDDGGVEDDDDDETLRDQPGADYATQGVIITGVEQQQNEQQQHEQQQEHQQEHQQRQQRRRWIPENSLFLT</sequence>
<keyword evidence="6 8" id="KW-0472">Membrane</keyword>
<dbReference type="PANTHER" id="PTHR47797">
    <property type="entry name" value="DEHYDROGENASE, PUTATIVE (AFU_ORTHOLOGUE AFUA_8G05805)-RELATED"/>
    <property type="match status" value="1"/>
</dbReference>
<evidence type="ECO:0000256" key="2">
    <source>
        <dbReference type="ARBA" id="ARBA00022448"/>
    </source>
</evidence>
<feature type="transmembrane region" description="Helical" evidence="8">
    <location>
        <begin position="298"/>
        <end position="318"/>
    </location>
</feature>
<name>A0AAD5XM00_9FUNG</name>
<evidence type="ECO:0000313" key="10">
    <source>
        <dbReference type="EMBL" id="KAJ3138819.1"/>
    </source>
</evidence>
<feature type="transmembrane region" description="Helical" evidence="8">
    <location>
        <begin position="223"/>
        <end position="245"/>
    </location>
</feature>
<feature type="transmembrane region" description="Helical" evidence="8">
    <location>
        <begin position="257"/>
        <end position="278"/>
    </location>
</feature>
<dbReference type="AlphaFoldDB" id="A0AAD5XM00"/>
<keyword evidence="5 8" id="KW-1133">Transmembrane helix</keyword>
<evidence type="ECO:0000313" key="11">
    <source>
        <dbReference type="Proteomes" id="UP001211907"/>
    </source>
</evidence>
<dbReference type="Gene3D" id="1.20.120.1770">
    <property type="match status" value="1"/>
</dbReference>